<evidence type="ECO:0000256" key="10">
    <source>
        <dbReference type="ARBA" id="ARBA00022741"/>
    </source>
</evidence>
<evidence type="ECO:0000256" key="13">
    <source>
        <dbReference type="ARBA" id="ARBA00022843"/>
    </source>
</evidence>
<dbReference type="GO" id="GO:0004714">
    <property type="term" value="F:transmembrane receptor protein tyrosine kinase activity"/>
    <property type="evidence" value="ECO:0007669"/>
    <property type="project" value="UniProtKB-EC"/>
</dbReference>
<dbReference type="FunFam" id="1.10.510.10:FF:001512">
    <property type="entry name" value="Receptor tyrosine-protein kinase erbB-2"/>
    <property type="match status" value="1"/>
</dbReference>
<dbReference type="InterPro" id="IPR006212">
    <property type="entry name" value="Furin_repeat"/>
</dbReference>
<proteinExistence type="inferred from homology"/>
<dbReference type="InterPro" id="IPR032778">
    <property type="entry name" value="GF_recep_IV"/>
</dbReference>
<dbReference type="InterPro" id="IPR011009">
    <property type="entry name" value="Kinase-like_dom_sf"/>
</dbReference>
<dbReference type="Gene3D" id="2.10.220.10">
    <property type="entry name" value="Hormone Receptor, Insulin-like Growth Factor Receptor 1, Chain A, domain 2"/>
    <property type="match status" value="3"/>
</dbReference>
<evidence type="ECO:0000256" key="27">
    <source>
        <dbReference type="SAM" id="Phobius"/>
    </source>
</evidence>
<keyword evidence="5" id="KW-0597">Phosphoprotein</keyword>
<evidence type="ECO:0000256" key="5">
    <source>
        <dbReference type="ARBA" id="ARBA00022553"/>
    </source>
</evidence>
<reference evidence="29" key="3">
    <citation type="submission" date="2025-08" db="UniProtKB">
        <authorList>
            <consortium name="Ensembl"/>
        </authorList>
    </citation>
    <scope>IDENTIFICATION</scope>
</reference>
<dbReference type="GO" id="GO:0050793">
    <property type="term" value="P:regulation of developmental process"/>
    <property type="evidence" value="ECO:0007669"/>
    <property type="project" value="UniProtKB-ARBA"/>
</dbReference>
<keyword evidence="6 22" id="KW-0808">Transferase</keyword>
<dbReference type="InterPro" id="IPR044912">
    <property type="entry name" value="Egfr_JX_dom"/>
</dbReference>
<comment type="subcellular location">
    <subcellularLocation>
        <location evidence="2">Cell membrane</location>
        <topology evidence="2">Single-pass type I membrane protein</topology>
    </subcellularLocation>
    <subcellularLocation>
        <location evidence="1">Nucleus</location>
    </subcellularLocation>
</comment>
<evidence type="ECO:0000256" key="22">
    <source>
        <dbReference type="PIRNR" id="PIRNR000619"/>
    </source>
</evidence>
<keyword evidence="13" id="KW-0832">Ubl conjugation</keyword>
<feature type="region of interest" description="Disordered" evidence="26">
    <location>
        <begin position="1022"/>
        <end position="1053"/>
    </location>
</feature>
<dbReference type="SUPFAM" id="SSF57184">
    <property type="entry name" value="Growth factor receptor domain"/>
    <property type="match status" value="2"/>
</dbReference>
<dbReference type="SUPFAM" id="SSF56112">
    <property type="entry name" value="Protein kinase-like (PK-like)"/>
    <property type="match status" value="1"/>
</dbReference>
<evidence type="ECO:0000256" key="8">
    <source>
        <dbReference type="ARBA" id="ARBA00022729"/>
    </source>
</evidence>
<dbReference type="FunFam" id="2.10.220.10:FF:000001">
    <property type="entry name" value="Receptor protein-tyrosine kinase"/>
    <property type="match status" value="1"/>
</dbReference>
<keyword evidence="9" id="KW-0677">Repeat</keyword>
<evidence type="ECO:0000256" key="15">
    <source>
        <dbReference type="ARBA" id="ARBA00023136"/>
    </source>
</evidence>
<dbReference type="GO" id="GO:0005154">
    <property type="term" value="F:epidermal growth factor receptor binding"/>
    <property type="evidence" value="ECO:0007669"/>
    <property type="project" value="TreeGrafter"/>
</dbReference>
<dbReference type="GO" id="GO:0030182">
    <property type="term" value="P:neuron differentiation"/>
    <property type="evidence" value="ECO:0007669"/>
    <property type="project" value="UniProtKB-ARBA"/>
</dbReference>
<dbReference type="InterPro" id="IPR000719">
    <property type="entry name" value="Prot_kinase_dom"/>
</dbReference>
<evidence type="ECO:0000256" key="24">
    <source>
        <dbReference type="PIRSR" id="PIRSR000619-2"/>
    </source>
</evidence>
<dbReference type="Gene3D" id="3.30.200.20">
    <property type="entry name" value="Phosphorylase Kinase, domain 1"/>
    <property type="match status" value="1"/>
</dbReference>
<keyword evidence="19" id="KW-0325">Glycoprotein</keyword>
<dbReference type="CDD" id="cd12092">
    <property type="entry name" value="TM_ErbB4"/>
    <property type="match status" value="1"/>
</dbReference>
<dbReference type="InterPro" id="IPR016245">
    <property type="entry name" value="Tyr_kinase_EGF/ERB/XmrK_rcpt"/>
</dbReference>
<evidence type="ECO:0000256" key="25">
    <source>
        <dbReference type="PROSITE-ProRule" id="PRU10141"/>
    </source>
</evidence>
<reference evidence="29 30" key="1">
    <citation type="submission" date="2018-05" db="EMBL/GenBank/DDBJ databases">
        <authorList>
            <person name="Datahose"/>
        </authorList>
    </citation>
    <scope>NUCLEOTIDE SEQUENCE</scope>
</reference>
<evidence type="ECO:0000256" key="17">
    <source>
        <dbReference type="ARBA" id="ARBA00023157"/>
    </source>
</evidence>
<organism evidence="29 30">
    <name type="scientific">Astatotilapia calliptera</name>
    <name type="common">Eastern happy</name>
    <name type="synonym">Chromis callipterus</name>
    <dbReference type="NCBI Taxonomy" id="8154"/>
    <lineage>
        <taxon>Eukaryota</taxon>
        <taxon>Metazoa</taxon>
        <taxon>Chordata</taxon>
        <taxon>Craniata</taxon>
        <taxon>Vertebrata</taxon>
        <taxon>Euteleostomi</taxon>
        <taxon>Actinopterygii</taxon>
        <taxon>Neopterygii</taxon>
        <taxon>Teleostei</taxon>
        <taxon>Neoteleostei</taxon>
        <taxon>Acanthomorphata</taxon>
        <taxon>Ovalentaria</taxon>
        <taxon>Cichlomorphae</taxon>
        <taxon>Cichliformes</taxon>
        <taxon>Cichlidae</taxon>
        <taxon>African cichlids</taxon>
        <taxon>Pseudocrenilabrinae</taxon>
        <taxon>Haplochromini</taxon>
        <taxon>Astatotilapia</taxon>
    </lineage>
</organism>
<dbReference type="OMA" id="CSDTGCW"/>
<dbReference type="GO" id="GO:0009925">
    <property type="term" value="C:basal plasma membrane"/>
    <property type="evidence" value="ECO:0007669"/>
    <property type="project" value="TreeGrafter"/>
</dbReference>
<dbReference type="Pfam" id="PF00757">
    <property type="entry name" value="Furin-like"/>
    <property type="match status" value="1"/>
</dbReference>
<dbReference type="GO" id="GO:0005524">
    <property type="term" value="F:ATP binding"/>
    <property type="evidence" value="ECO:0007669"/>
    <property type="project" value="UniProtKB-UniRule"/>
</dbReference>
<dbReference type="AlphaFoldDB" id="A0A3P8QFK1"/>
<keyword evidence="12 22" id="KW-0067">ATP-binding</keyword>
<dbReference type="SMART" id="SM00219">
    <property type="entry name" value="TyrKc"/>
    <property type="match status" value="1"/>
</dbReference>
<dbReference type="FunFam" id="3.80.20.20:FF:000003">
    <property type="entry name" value="Receptor protein-tyrosine kinase"/>
    <property type="match status" value="1"/>
</dbReference>
<dbReference type="GO" id="GO:0048468">
    <property type="term" value="P:cell development"/>
    <property type="evidence" value="ECO:0007669"/>
    <property type="project" value="UniProtKB-ARBA"/>
</dbReference>
<dbReference type="GO" id="GO:0043066">
    <property type="term" value="P:negative regulation of apoptotic process"/>
    <property type="evidence" value="ECO:0007669"/>
    <property type="project" value="TreeGrafter"/>
</dbReference>
<dbReference type="EC" id="2.7.10.1" evidence="3 22"/>
<dbReference type="PANTHER" id="PTHR24416">
    <property type="entry name" value="TYROSINE-PROTEIN KINASE RECEPTOR"/>
    <property type="match status" value="1"/>
</dbReference>
<keyword evidence="30" id="KW-1185">Reference proteome</keyword>
<dbReference type="Gene3D" id="1.10.510.10">
    <property type="entry name" value="Transferase(Phosphotransferase) domain 1"/>
    <property type="match status" value="1"/>
</dbReference>
<dbReference type="Proteomes" id="UP000265100">
    <property type="component" value="Chromosome 16"/>
</dbReference>
<dbReference type="SMART" id="SM00261">
    <property type="entry name" value="FU"/>
    <property type="match status" value="4"/>
</dbReference>
<evidence type="ECO:0000256" key="1">
    <source>
        <dbReference type="ARBA" id="ARBA00004123"/>
    </source>
</evidence>
<dbReference type="PANTHER" id="PTHR24416:SF90">
    <property type="entry name" value="RECEPTOR TYROSINE-PROTEIN KINASE ERBB-4"/>
    <property type="match status" value="1"/>
</dbReference>
<dbReference type="InterPro" id="IPR006211">
    <property type="entry name" value="Furin-like_Cys-rich_dom"/>
</dbReference>
<comment type="similarity">
    <text evidence="22">Belongs to the protein kinase superfamily. Tyr protein kinase family. EGF receptor subfamily.</text>
</comment>
<keyword evidence="14 27" id="KW-1133">Transmembrane helix</keyword>
<evidence type="ECO:0000256" key="11">
    <source>
        <dbReference type="ARBA" id="ARBA00022777"/>
    </source>
</evidence>
<dbReference type="GO" id="GO:0038130">
    <property type="term" value="P:ERBB4 signaling pathway"/>
    <property type="evidence" value="ECO:0007669"/>
    <property type="project" value="UniProtKB-ARBA"/>
</dbReference>
<dbReference type="InterPro" id="IPR036941">
    <property type="entry name" value="Rcpt_L-dom_sf"/>
</dbReference>
<keyword evidence="17" id="KW-1015">Disulfide bond</keyword>
<evidence type="ECO:0000313" key="30">
    <source>
        <dbReference type="Proteomes" id="UP000265100"/>
    </source>
</evidence>
<dbReference type="GO" id="GO:0043235">
    <property type="term" value="C:receptor complex"/>
    <property type="evidence" value="ECO:0007669"/>
    <property type="project" value="TreeGrafter"/>
</dbReference>
<dbReference type="Gene3D" id="6.10.250.2930">
    <property type="match status" value="1"/>
</dbReference>
<reference evidence="30" key="2">
    <citation type="submission" date="2023-03" db="EMBL/GenBank/DDBJ databases">
        <authorList>
            <consortium name="Wellcome Sanger Institute Data Sharing"/>
        </authorList>
    </citation>
    <scope>NUCLEOTIDE SEQUENCE [LARGE SCALE GENOMIC DNA]</scope>
</reference>
<dbReference type="InterPro" id="IPR009030">
    <property type="entry name" value="Growth_fac_rcpt_cys_sf"/>
</dbReference>
<keyword evidence="18 22" id="KW-0675">Receptor</keyword>
<feature type="compositionally biased region" description="Basic and acidic residues" evidence="26">
    <location>
        <begin position="1038"/>
        <end position="1049"/>
    </location>
</feature>
<evidence type="ECO:0000256" key="6">
    <source>
        <dbReference type="ARBA" id="ARBA00022679"/>
    </source>
</evidence>
<dbReference type="FunFam" id="3.30.200.20:FF:000044">
    <property type="entry name" value="Receptor protein-tyrosine kinase"/>
    <property type="match status" value="1"/>
</dbReference>
<keyword evidence="11 22" id="KW-0418">Kinase</keyword>
<feature type="active site" description="Proton acceptor" evidence="23">
    <location>
        <position position="809"/>
    </location>
</feature>
<evidence type="ECO:0000256" key="4">
    <source>
        <dbReference type="ARBA" id="ARBA00022475"/>
    </source>
</evidence>
<dbReference type="SUPFAM" id="SSF52058">
    <property type="entry name" value="L domain-like"/>
    <property type="match status" value="2"/>
</dbReference>
<keyword evidence="8" id="KW-0732">Signal</keyword>
<dbReference type="GO" id="GO:0005634">
    <property type="term" value="C:nucleus"/>
    <property type="evidence" value="ECO:0007669"/>
    <property type="project" value="UniProtKB-SubCell"/>
</dbReference>
<dbReference type="FunFam" id="2.10.220.10:FF:000004">
    <property type="entry name" value="Receptor protein-tyrosine kinase"/>
    <property type="match status" value="1"/>
</dbReference>
<dbReference type="Pfam" id="PF07714">
    <property type="entry name" value="PK_Tyr_Ser-Thr"/>
    <property type="match status" value="1"/>
</dbReference>
<comment type="catalytic activity">
    <reaction evidence="21">
        <text>L-tyrosyl-[protein] + ATP = O-phospho-L-tyrosyl-[protein] + ADP + H(+)</text>
        <dbReference type="Rhea" id="RHEA:10596"/>
        <dbReference type="Rhea" id="RHEA-COMP:10136"/>
        <dbReference type="Rhea" id="RHEA-COMP:20101"/>
        <dbReference type="ChEBI" id="CHEBI:15378"/>
        <dbReference type="ChEBI" id="CHEBI:30616"/>
        <dbReference type="ChEBI" id="CHEBI:46858"/>
        <dbReference type="ChEBI" id="CHEBI:61978"/>
        <dbReference type="ChEBI" id="CHEBI:456216"/>
        <dbReference type="EC" id="2.7.10.1"/>
    </reaction>
</comment>
<evidence type="ECO:0000256" key="3">
    <source>
        <dbReference type="ARBA" id="ARBA00011902"/>
    </source>
</evidence>
<dbReference type="InterPro" id="IPR050122">
    <property type="entry name" value="RTK"/>
</dbReference>
<dbReference type="Pfam" id="PF01030">
    <property type="entry name" value="Recep_L_domain"/>
    <property type="match status" value="2"/>
</dbReference>
<evidence type="ECO:0000256" key="20">
    <source>
        <dbReference type="ARBA" id="ARBA00023242"/>
    </source>
</evidence>
<keyword evidence="15 22" id="KW-0472">Membrane</keyword>
<keyword evidence="20" id="KW-0539">Nucleus</keyword>
<protein>
    <recommendedName>
        <fullName evidence="3 22">Receptor protein-tyrosine kinase</fullName>
        <ecNumber evidence="3 22">2.7.10.1</ecNumber>
    </recommendedName>
</protein>
<feature type="binding site" evidence="24 25">
    <location>
        <position position="717"/>
    </location>
    <ligand>
        <name>ATP</name>
        <dbReference type="ChEBI" id="CHEBI:30616"/>
    </ligand>
</feature>
<dbReference type="GO" id="GO:0009966">
    <property type="term" value="P:regulation of signal transduction"/>
    <property type="evidence" value="ECO:0007669"/>
    <property type="project" value="UniProtKB-ARBA"/>
</dbReference>
<dbReference type="InterPro" id="IPR049328">
    <property type="entry name" value="TM_ErbB1"/>
</dbReference>
<dbReference type="STRING" id="8154.ENSACLP00000027774"/>
<dbReference type="PROSITE" id="PS00109">
    <property type="entry name" value="PROTEIN_KINASE_TYR"/>
    <property type="match status" value="1"/>
</dbReference>
<evidence type="ECO:0000313" key="29">
    <source>
        <dbReference type="Ensembl" id="ENSACLP00000027774.2"/>
    </source>
</evidence>
<evidence type="ECO:0000256" key="23">
    <source>
        <dbReference type="PIRSR" id="PIRSR000619-1"/>
    </source>
</evidence>
<dbReference type="Pfam" id="PF21314">
    <property type="entry name" value="TM_ErbB1"/>
    <property type="match status" value="1"/>
</dbReference>
<evidence type="ECO:0000259" key="28">
    <source>
        <dbReference type="PROSITE" id="PS50011"/>
    </source>
</evidence>
<keyword evidence="10 22" id="KW-0547">Nucleotide-binding</keyword>
<dbReference type="PROSITE" id="PS00107">
    <property type="entry name" value="PROTEIN_KINASE_ATP"/>
    <property type="match status" value="1"/>
</dbReference>
<evidence type="ECO:0000256" key="26">
    <source>
        <dbReference type="SAM" id="MobiDB-lite"/>
    </source>
</evidence>
<evidence type="ECO:0000256" key="21">
    <source>
        <dbReference type="ARBA" id="ARBA00051243"/>
    </source>
</evidence>
<dbReference type="InterPro" id="IPR001245">
    <property type="entry name" value="Ser-Thr/Tyr_kinase_cat_dom"/>
</dbReference>
<dbReference type="InterPro" id="IPR020635">
    <property type="entry name" value="Tyr_kinase_cat_dom"/>
</dbReference>
<evidence type="ECO:0000256" key="2">
    <source>
        <dbReference type="ARBA" id="ARBA00004251"/>
    </source>
</evidence>
<dbReference type="InterPro" id="IPR017441">
    <property type="entry name" value="Protein_kinase_ATP_BS"/>
</dbReference>
<dbReference type="CDD" id="cd00064">
    <property type="entry name" value="FU"/>
    <property type="match status" value="3"/>
</dbReference>
<dbReference type="FunFam" id="3.80.20.20:FF:000004">
    <property type="entry name" value="Receptor protein-tyrosine kinase"/>
    <property type="match status" value="1"/>
</dbReference>
<feature type="binding site" evidence="24">
    <location>
        <begin position="690"/>
        <end position="698"/>
    </location>
    <ligand>
        <name>ATP</name>
        <dbReference type="ChEBI" id="CHEBI:30616"/>
    </ligand>
</feature>
<evidence type="ECO:0000256" key="16">
    <source>
        <dbReference type="ARBA" id="ARBA00023137"/>
    </source>
</evidence>
<evidence type="ECO:0000256" key="7">
    <source>
        <dbReference type="ARBA" id="ARBA00022692"/>
    </source>
</evidence>
<accession>A0A3P8QFK1</accession>
<keyword evidence="4" id="KW-1003">Cell membrane</keyword>
<evidence type="ECO:0000256" key="14">
    <source>
        <dbReference type="ARBA" id="ARBA00022989"/>
    </source>
</evidence>
<keyword evidence="16 22" id="KW-0829">Tyrosine-protein kinase</keyword>
<dbReference type="Pfam" id="PF14843">
    <property type="entry name" value="GF_recep_IV"/>
    <property type="match status" value="1"/>
</dbReference>
<dbReference type="Gene3D" id="3.80.20.20">
    <property type="entry name" value="Receptor L-domain"/>
    <property type="match status" value="2"/>
</dbReference>
<evidence type="ECO:0000256" key="12">
    <source>
        <dbReference type="ARBA" id="ARBA00022840"/>
    </source>
</evidence>
<dbReference type="PRINTS" id="PR00109">
    <property type="entry name" value="TYRKINASE"/>
</dbReference>
<feature type="transmembrane region" description="Helical" evidence="27">
    <location>
        <begin position="618"/>
        <end position="641"/>
    </location>
</feature>
<dbReference type="CDD" id="cd05110">
    <property type="entry name" value="PTKc_HER4"/>
    <property type="match status" value="1"/>
</dbReference>
<evidence type="ECO:0000256" key="18">
    <source>
        <dbReference type="ARBA" id="ARBA00023170"/>
    </source>
</evidence>
<dbReference type="GO" id="GO:0008284">
    <property type="term" value="P:positive regulation of cell population proliferation"/>
    <property type="evidence" value="ECO:0007669"/>
    <property type="project" value="TreeGrafter"/>
</dbReference>
<sequence>MNVAGLQLTYLSSPVSLFVVCAGTENKLSTLSDLEQQYRTLRKYYESCEVVMGNLEITSIDRSRDLTFLRSIREVTGYVLVALNQFDYLPLENLRIIRGTKLYEDRYSLAIFLNYRRDGNFGLRQLGLKNLTEILNGGVYVDQNKFLCHADTIHWQDIVKYPRIQPVVVPTNSSVTCQKCHRSCNGRCWGPKEDQCQSLTKTVCAEQCDGRCFGPFVSDCCHRECAGGCYGPKDTDCFACTNFNDSGACVTQCPQPFVYNPTTFQLEHNPRAKYTYGAFCVKKCPHNFVVDHSSCVRACPSNKMEVEENRIKMCIPCTDICPKACDGIGTASLQTAQTVDSNNIDKFVNCTKINGNLVFLITGIKGDIYHNIEALDPEKLNVFRTVREITGFLNIQSWPDNMTDLGVFSNLATIGGRALYSGISLLVLKQPGITSLQLQSLREISAGNVHIAENSQLCYYNTVNWTRLFRTTNQKVLIRNNRSPQECSKEHMVCDPLCSDAGCWGPGPDQCLSCRYFSRGRTCVESCNLYEGDIREYASGSVCVECDAQCERADGDSLTCLGPGPEHCVKCLHFKDGPNCVEKCPDGLQGANSFIFKYAEANNECHPCHANCTQGTPLIAAGVIGGLFMVVIMVLSVAVSVRRKNIKKKRALRRFLETELVEPLTPSGTAPNQAQLRILKETELKRVKILGSGAFGTVYKGIWVPEGETVKIPVAIKILNEATGPKANVEFMDEALIMASMEHPHLVRLLGVCLSPTIQLVTQLMPHGCLLDYVHEHKDNIGSQLLLNWCVQIAKGMMYLEERRLVHRDLAARNVLVKSPNHIKITDFGLARLLDVNEKEYNADGGKMPIKWMALECIHYRKFTHQSDVWSYGVTIWELMTFGGKPYDGISTRDIPDLLEKGERLPQPPICTIDVYMVMVKCWMIDADSRPKFKELAAEFTRMARDPQRYLVIQGDDRMKLPSPSDSKFFQSLLDEEELDDLMDAEEYLVPHSFNIPPLAYTPRTRMDSNKVFYFKRGGEDSNGQRYSADPTGLLSERGAKGNAMRDKSNSGYSDSFECLHQISKSTAAPKSQSTHGDDEYVNEPLYLNTLLNTGAKNGLAGTVSISGSGSSVAQSVLQTVNPPTSSHTISSTGYVVPPGHLPHPSYPSHTLHSGHSGHALHSGITSGTIMFDKKGKKATFDNPEYWQHSLPPKSSLHNPEYLQDCSTRFFYRQNGRIRPAVAENQEYLSEAAMKTGNVLPPPPYRQRNTVV</sequence>
<dbReference type="Bgee" id="ENSACLG00000018831">
    <property type="expression patterns" value="Expressed in brain and 2 other cell types or tissues"/>
</dbReference>
<dbReference type="PROSITE" id="PS50011">
    <property type="entry name" value="PROTEIN_KINASE_DOM"/>
    <property type="match status" value="1"/>
</dbReference>
<dbReference type="InterPro" id="IPR008266">
    <property type="entry name" value="Tyr_kinase_AS"/>
</dbReference>
<dbReference type="Ensembl" id="ENSACLT00000028424.2">
    <property type="protein sequence ID" value="ENSACLP00000027774.2"/>
    <property type="gene ID" value="ENSACLG00000018831.2"/>
</dbReference>
<dbReference type="GeneTree" id="ENSGT00940000154695"/>
<dbReference type="PIRSF" id="PIRSF000619">
    <property type="entry name" value="TyrPK_EGF-R"/>
    <property type="match status" value="1"/>
</dbReference>
<dbReference type="InterPro" id="IPR000494">
    <property type="entry name" value="Rcpt_L-dom"/>
</dbReference>
<name>A0A3P8QFK1_ASTCA</name>
<evidence type="ECO:0000256" key="9">
    <source>
        <dbReference type="ARBA" id="ARBA00022737"/>
    </source>
</evidence>
<evidence type="ECO:0000256" key="19">
    <source>
        <dbReference type="ARBA" id="ARBA00023180"/>
    </source>
</evidence>
<keyword evidence="7 27" id="KW-0812">Transmembrane</keyword>
<reference evidence="29" key="4">
    <citation type="submission" date="2025-09" db="UniProtKB">
        <authorList>
            <consortium name="Ensembl"/>
        </authorList>
    </citation>
    <scope>IDENTIFICATION</scope>
</reference>
<feature type="domain" description="Protein kinase" evidence="28">
    <location>
        <begin position="684"/>
        <end position="951"/>
    </location>
</feature>